<proteinExistence type="predicted"/>
<evidence type="ECO:0000256" key="2">
    <source>
        <dbReference type="SAM" id="SignalP"/>
    </source>
</evidence>
<accession>A0ABX7VZ14</accession>
<evidence type="ECO:0000256" key="1">
    <source>
        <dbReference type="SAM" id="MobiDB-lite"/>
    </source>
</evidence>
<dbReference type="Proteomes" id="UP000665043">
    <property type="component" value="Chromosome"/>
</dbReference>
<gene>
    <name evidence="3" type="ORF">ERJ70_11960</name>
</gene>
<dbReference type="InterPro" id="IPR019076">
    <property type="entry name" value="Spore_lipoprot_YhcN/YlaJ-like"/>
</dbReference>
<name>A0ABX7VZ14_9BACI</name>
<keyword evidence="2" id="KW-0732">Signal</keyword>
<organism evidence="3 4">
    <name type="scientific">Sediminibacillus dalangtanensis</name>
    <dbReference type="NCBI Taxonomy" id="2729421"/>
    <lineage>
        <taxon>Bacteria</taxon>
        <taxon>Bacillati</taxon>
        <taxon>Bacillota</taxon>
        <taxon>Bacilli</taxon>
        <taxon>Bacillales</taxon>
        <taxon>Bacillaceae</taxon>
        <taxon>Sediminibacillus</taxon>
    </lineage>
</organism>
<dbReference type="Pfam" id="PF09580">
    <property type="entry name" value="Spore_YhcN_YlaJ"/>
    <property type="match status" value="1"/>
</dbReference>
<feature type="chain" id="PRO_5047034730" description="Sporulation lipoprotein YhcN/YlaJ (Spore_YhcN_YlaJ)" evidence="2">
    <location>
        <begin position="18"/>
        <end position="172"/>
    </location>
</feature>
<evidence type="ECO:0008006" key="5">
    <source>
        <dbReference type="Google" id="ProtNLM"/>
    </source>
</evidence>
<keyword evidence="4" id="KW-1185">Reference proteome</keyword>
<sequence length="172" mass="19791">MNKLLLFVFGCLLFLLAAGCSDQQEEGQMIREDMEDSTMPIDYSTHDEAERNLDDGENRNGQQEEGQDFTGYQENLPPGQQRLEGFYNEQSQTISEDLNQLDEITLAQVYVTEDRVIVSLTLNQEYDDKAASIADKVYSKVERQAEGKEVLVYTGDIYWNQMRDRDAREPAR</sequence>
<dbReference type="EMBL" id="CP046956">
    <property type="protein sequence ID" value="QTM99941.1"/>
    <property type="molecule type" value="Genomic_DNA"/>
</dbReference>
<reference evidence="3 4" key="1">
    <citation type="submission" date="2019-12" db="EMBL/GenBank/DDBJ databases">
        <title>The whole genome sequencing of a strain isolated from a Mars analog, Dalangtan Playa.</title>
        <authorList>
            <person name="Huang T."/>
        </authorList>
    </citation>
    <scope>NUCLEOTIDE SEQUENCE [LARGE SCALE GENOMIC DNA]</scope>
    <source>
        <strain evidence="3 4">DP4-553-S</strain>
    </source>
</reference>
<evidence type="ECO:0000313" key="4">
    <source>
        <dbReference type="Proteomes" id="UP000665043"/>
    </source>
</evidence>
<evidence type="ECO:0000313" key="3">
    <source>
        <dbReference type="EMBL" id="QTM99941.1"/>
    </source>
</evidence>
<feature type="signal peptide" evidence="2">
    <location>
        <begin position="1"/>
        <end position="17"/>
    </location>
</feature>
<protein>
    <recommendedName>
        <fullName evidence="5">Sporulation lipoprotein YhcN/YlaJ (Spore_YhcN_YlaJ)</fullName>
    </recommendedName>
</protein>
<dbReference type="RefSeq" id="WP_209365100.1">
    <property type="nucleotide sequence ID" value="NZ_CP046956.1"/>
</dbReference>
<dbReference type="PROSITE" id="PS51257">
    <property type="entry name" value="PROKAR_LIPOPROTEIN"/>
    <property type="match status" value="1"/>
</dbReference>
<feature type="region of interest" description="Disordered" evidence="1">
    <location>
        <begin position="51"/>
        <end position="81"/>
    </location>
</feature>